<organism evidence="2 3">
    <name type="scientific">Paraburkholderia caledonica</name>
    <dbReference type="NCBI Taxonomy" id="134536"/>
    <lineage>
        <taxon>Bacteria</taxon>
        <taxon>Pseudomonadati</taxon>
        <taxon>Pseudomonadota</taxon>
        <taxon>Betaproteobacteria</taxon>
        <taxon>Burkholderiales</taxon>
        <taxon>Burkholderiaceae</taxon>
        <taxon>Paraburkholderia</taxon>
    </lineage>
</organism>
<proteinExistence type="predicted"/>
<feature type="region of interest" description="Disordered" evidence="1">
    <location>
        <begin position="1"/>
        <end position="21"/>
    </location>
</feature>
<accession>A0ABU1L3Q6</accession>
<evidence type="ECO:0000313" key="3">
    <source>
        <dbReference type="Proteomes" id="UP001185254"/>
    </source>
</evidence>
<dbReference type="Proteomes" id="UP001185254">
    <property type="component" value="Unassembled WGS sequence"/>
</dbReference>
<gene>
    <name evidence="2" type="ORF">J2776_004573</name>
</gene>
<comment type="caution">
    <text evidence="2">The sequence shown here is derived from an EMBL/GenBank/DDBJ whole genome shotgun (WGS) entry which is preliminary data.</text>
</comment>
<dbReference type="EMBL" id="JAVDQN010000004">
    <property type="protein sequence ID" value="MDR6377853.1"/>
    <property type="molecule type" value="Genomic_DNA"/>
</dbReference>
<keyword evidence="3" id="KW-1185">Reference proteome</keyword>
<evidence type="ECO:0000313" key="2">
    <source>
        <dbReference type="EMBL" id="MDR6377853.1"/>
    </source>
</evidence>
<reference evidence="2 3" key="1">
    <citation type="submission" date="2023-07" db="EMBL/GenBank/DDBJ databases">
        <title>Sorghum-associated microbial communities from plants grown in Nebraska, USA.</title>
        <authorList>
            <person name="Schachtman D."/>
        </authorList>
    </citation>
    <scope>NUCLEOTIDE SEQUENCE [LARGE SCALE GENOMIC DNA]</scope>
    <source>
        <strain evidence="2 3">DS1039</strain>
    </source>
</reference>
<protein>
    <submittedName>
        <fullName evidence="2">Uncharacterized protein</fullName>
    </submittedName>
</protein>
<evidence type="ECO:0000256" key="1">
    <source>
        <dbReference type="SAM" id="MobiDB-lite"/>
    </source>
</evidence>
<sequence>MHDRRSSRNPRNKLLRTAATHVDRTRLPADLRPAGALSVSATPSSCRCSFA</sequence>
<name>A0ABU1L3Q6_9BURK</name>